<evidence type="ECO:0000256" key="4">
    <source>
        <dbReference type="SAM" id="MobiDB-lite"/>
    </source>
</evidence>
<dbReference type="PROSITE" id="PS50088">
    <property type="entry name" value="ANK_REPEAT"/>
    <property type="match status" value="1"/>
</dbReference>
<dbReference type="GO" id="GO:0005737">
    <property type="term" value="C:cytoplasm"/>
    <property type="evidence" value="ECO:0007669"/>
    <property type="project" value="TreeGrafter"/>
</dbReference>
<dbReference type="AlphaFoldDB" id="A0A6A6IUJ2"/>
<dbReference type="Gene3D" id="1.10.8.60">
    <property type="match status" value="1"/>
</dbReference>
<organism evidence="7 8">
    <name type="scientific">Trematosphaeria pertusa</name>
    <dbReference type="NCBI Taxonomy" id="390896"/>
    <lineage>
        <taxon>Eukaryota</taxon>
        <taxon>Fungi</taxon>
        <taxon>Dikarya</taxon>
        <taxon>Ascomycota</taxon>
        <taxon>Pezizomycotina</taxon>
        <taxon>Dothideomycetes</taxon>
        <taxon>Pleosporomycetidae</taxon>
        <taxon>Pleosporales</taxon>
        <taxon>Massarineae</taxon>
        <taxon>Trematosphaeriaceae</taxon>
        <taxon>Trematosphaeria</taxon>
    </lineage>
</organism>
<dbReference type="InterPro" id="IPR001270">
    <property type="entry name" value="ClpA/B"/>
</dbReference>
<dbReference type="InterPro" id="IPR019489">
    <property type="entry name" value="Clp_ATPase_C"/>
</dbReference>
<evidence type="ECO:0000256" key="3">
    <source>
        <dbReference type="PROSITE-ProRule" id="PRU00023"/>
    </source>
</evidence>
<proteinExistence type="predicted"/>
<dbReference type="PANTHER" id="PTHR11638:SF18">
    <property type="entry name" value="HEAT SHOCK PROTEIN 104"/>
    <property type="match status" value="1"/>
</dbReference>
<dbReference type="Pfam" id="PF10431">
    <property type="entry name" value="ClpB_D2-small"/>
    <property type="match status" value="1"/>
</dbReference>
<evidence type="ECO:0000259" key="5">
    <source>
        <dbReference type="Pfam" id="PF07724"/>
    </source>
</evidence>
<feature type="domain" description="Clp ATPase C-terminal" evidence="6">
    <location>
        <begin position="585"/>
        <end position="632"/>
    </location>
</feature>
<dbReference type="GO" id="GO:0016887">
    <property type="term" value="F:ATP hydrolysis activity"/>
    <property type="evidence" value="ECO:0007669"/>
    <property type="project" value="InterPro"/>
</dbReference>
<dbReference type="OrthoDB" id="47330at2759"/>
<keyword evidence="3" id="KW-0040">ANK repeat</keyword>
<dbReference type="EMBL" id="ML987191">
    <property type="protein sequence ID" value="KAF2254079.1"/>
    <property type="molecule type" value="Genomic_DNA"/>
</dbReference>
<feature type="region of interest" description="Disordered" evidence="4">
    <location>
        <begin position="264"/>
        <end position="291"/>
    </location>
</feature>
<dbReference type="Pfam" id="PF07724">
    <property type="entry name" value="AAA_2"/>
    <property type="match status" value="1"/>
</dbReference>
<evidence type="ECO:0000313" key="7">
    <source>
        <dbReference type="EMBL" id="KAF2254079.1"/>
    </source>
</evidence>
<feature type="region of interest" description="Disordered" evidence="4">
    <location>
        <begin position="49"/>
        <end position="147"/>
    </location>
</feature>
<dbReference type="PRINTS" id="PR00300">
    <property type="entry name" value="CLPPROTEASEA"/>
</dbReference>
<feature type="compositionally biased region" description="Basic and acidic residues" evidence="4">
    <location>
        <begin position="96"/>
        <end position="105"/>
    </location>
</feature>
<evidence type="ECO:0000256" key="1">
    <source>
        <dbReference type="ARBA" id="ARBA00022741"/>
    </source>
</evidence>
<evidence type="ECO:0000256" key="2">
    <source>
        <dbReference type="ARBA" id="ARBA00022840"/>
    </source>
</evidence>
<dbReference type="Proteomes" id="UP000800094">
    <property type="component" value="Unassembled WGS sequence"/>
</dbReference>
<name>A0A6A6IUJ2_9PLEO</name>
<evidence type="ECO:0000259" key="6">
    <source>
        <dbReference type="Pfam" id="PF10431"/>
    </source>
</evidence>
<dbReference type="SUPFAM" id="SSF48403">
    <property type="entry name" value="Ankyrin repeat"/>
    <property type="match status" value="1"/>
</dbReference>
<dbReference type="SUPFAM" id="SSF46934">
    <property type="entry name" value="UBA-like"/>
    <property type="match status" value="1"/>
</dbReference>
<dbReference type="SUPFAM" id="SSF52540">
    <property type="entry name" value="P-loop containing nucleoside triphosphate hydrolases"/>
    <property type="match status" value="1"/>
</dbReference>
<protein>
    <submittedName>
        <fullName evidence="7">P-loop containing nucleoside triphosphate hydrolase protein</fullName>
    </submittedName>
</protein>
<dbReference type="RefSeq" id="XP_033689083.1">
    <property type="nucleotide sequence ID" value="XM_033828302.1"/>
</dbReference>
<keyword evidence="2" id="KW-0067">ATP-binding</keyword>
<evidence type="ECO:0000313" key="8">
    <source>
        <dbReference type="Proteomes" id="UP000800094"/>
    </source>
</evidence>
<dbReference type="GO" id="GO:0034605">
    <property type="term" value="P:cellular response to heat"/>
    <property type="evidence" value="ECO:0007669"/>
    <property type="project" value="TreeGrafter"/>
</dbReference>
<dbReference type="GO" id="GO:0005524">
    <property type="term" value="F:ATP binding"/>
    <property type="evidence" value="ECO:0007669"/>
    <property type="project" value="UniProtKB-KW"/>
</dbReference>
<dbReference type="PANTHER" id="PTHR11638">
    <property type="entry name" value="ATP-DEPENDENT CLP PROTEASE"/>
    <property type="match status" value="1"/>
</dbReference>
<dbReference type="Gene3D" id="3.40.50.300">
    <property type="entry name" value="P-loop containing nucleotide triphosphate hydrolases"/>
    <property type="match status" value="1"/>
</dbReference>
<dbReference type="GeneID" id="54581632"/>
<dbReference type="InterPro" id="IPR027417">
    <property type="entry name" value="P-loop_NTPase"/>
</dbReference>
<reference evidence="7" key="1">
    <citation type="journal article" date="2020" name="Stud. Mycol.">
        <title>101 Dothideomycetes genomes: a test case for predicting lifestyles and emergence of pathogens.</title>
        <authorList>
            <person name="Haridas S."/>
            <person name="Albert R."/>
            <person name="Binder M."/>
            <person name="Bloem J."/>
            <person name="Labutti K."/>
            <person name="Salamov A."/>
            <person name="Andreopoulos B."/>
            <person name="Baker S."/>
            <person name="Barry K."/>
            <person name="Bills G."/>
            <person name="Bluhm B."/>
            <person name="Cannon C."/>
            <person name="Castanera R."/>
            <person name="Culley D."/>
            <person name="Daum C."/>
            <person name="Ezra D."/>
            <person name="Gonzalez J."/>
            <person name="Henrissat B."/>
            <person name="Kuo A."/>
            <person name="Liang C."/>
            <person name="Lipzen A."/>
            <person name="Lutzoni F."/>
            <person name="Magnuson J."/>
            <person name="Mondo S."/>
            <person name="Nolan M."/>
            <person name="Ohm R."/>
            <person name="Pangilinan J."/>
            <person name="Park H.-J."/>
            <person name="Ramirez L."/>
            <person name="Alfaro M."/>
            <person name="Sun H."/>
            <person name="Tritt A."/>
            <person name="Yoshinaga Y."/>
            <person name="Zwiers L.-H."/>
            <person name="Turgeon B."/>
            <person name="Goodwin S."/>
            <person name="Spatafora J."/>
            <person name="Crous P."/>
            <person name="Grigoriev I."/>
        </authorList>
    </citation>
    <scope>NUCLEOTIDE SEQUENCE</scope>
    <source>
        <strain evidence="7">CBS 122368</strain>
    </source>
</reference>
<feature type="repeat" description="ANK" evidence="3">
    <location>
        <begin position="192"/>
        <end position="224"/>
    </location>
</feature>
<dbReference type="InterPro" id="IPR002110">
    <property type="entry name" value="Ankyrin_rpt"/>
</dbReference>
<sequence>MMTEEQYAPGGSHFNAVESIVERVGCTRTRAIAALRVCSNDVERTLRSLSEPWMRPTQPNTRARRQNPPQSPPLGPLDRAHQTRTTTLDSDGGDAPEVRPERARELPPQGGLEVLTDETPTVTDAQRHSLPSLNPRRKDRPFSPREGSSQFFSLRRLLWALQNERLSLADIVEYFSYFQREAVLDAINQSIEGVPSIFYAVATNREDVVRTWIAYGANVNAIDGRYKIPLLAFAIFNSSVLREDSTTIVLLLLAHGASASTVPIRDDRTTQKQSTGAANGSVEKGEEDSPDMDQRWCNAYFRSRLEQALNTTQRYFLSRAQAYKQPSRRSLQAATKYNVTQLFSLPYCIVGQDVAIRILTERLLSHMVVPNPKPLVLLFAGPSGHGKTEVGRRLRSLLSLDTHTIDMTEIKYETDLFGPKPPFVGCEGGSPLNNFLLAKSGKRAIVMLDEFEKSTREVLNSLLILFDEGRYLDRRRRKSIDCSKIIWILASNALDPVITDFYKNNSTNSPIADPCVIEDQLQPRLLGAMKSKFGFPLSGRISTIVPFLPFSPDQQAVIVHQYLLQLARNVRQSISLSNQLVGNLHLRLQDDVTVSTTLASDCYDPDTGARSLESAVKTKVEAPLIREYLAGNEDISEKQPLEEYVAEVQGGRIVIRRVPGDKVSVPVA</sequence>
<gene>
    <name evidence="7" type="ORF">BU26DRAFT_516317</name>
</gene>
<dbReference type="Gene3D" id="1.25.40.20">
    <property type="entry name" value="Ankyrin repeat-containing domain"/>
    <property type="match status" value="1"/>
</dbReference>
<feature type="compositionally biased region" description="Polar residues" evidence="4">
    <location>
        <begin position="118"/>
        <end position="132"/>
    </location>
</feature>
<keyword evidence="1" id="KW-0547">Nucleotide-binding</keyword>
<dbReference type="InterPro" id="IPR050130">
    <property type="entry name" value="ClpA_ClpB"/>
</dbReference>
<accession>A0A6A6IUJ2</accession>
<dbReference type="InterPro" id="IPR036770">
    <property type="entry name" value="Ankyrin_rpt-contain_sf"/>
</dbReference>
<dbReference type="InterPro" id="IPR009060">
    <property type="entry name" value="UBA-like_sf"/>
</dbReference>
<keyword evidence="8" id="KW-1185">Reference proteome</keyword>
<feature type="domain" description="ATPase AAA-type core" evidence="5">
    <location>
        <begin position="377"/>
        <end position="504"/>
    </location>
</feature>
<dbReference type="InterPro" id="IPR003959">
    <property type="entry name" value="ATPase_AAA_core"/>
</dbReference>
<keyword evidence="7" id="KW-0378">Hydrolase</keyword>